<dbReference type="EMBL" id="JACGCM010002693">
    <property type="protein sequence ID" value="KAF6136512.1"/>
    <property type="molecule type" value="Genomic_DNA"/>
</dbReference>
<protein>
    <submittedName>
        <fullName evidence="2">Uncharacterized protein</fullName>
    </submittedName>
</protein>
<dbReference type="OrthoDB" id="781057at2759"/>
<keyword evidence="3" id="KW-1185">Reference proteome</keyword>
<name>A0A7J7L1R9_9MAGN</name>
<evidence type="ECO:0000313" key="2">
    <source>
        <dbReference type="EMBL" id="KAF6136512.1"/>
    </source>
</evidence>
<evidence type="ECO:0000256" key="1">
    <source>
        <dbReference type="SAM" id="MobiDB-lite"/>
    </source>
</evidence>
<dbReference type="AlphaFoldDB" id="A0A7J7L1R9"/>
<evidence type="ECO:0000313" key="3">
    <source>
        <dbReference type="Proteomes" id="UP000541444"/>
    </source>
</evidence>
<sequence length="101" mass="11002">MKATDRGIPKPAAKTKQNVRKDRRSATGVDGSVKKGGHGGKFTWSGDSLSQSEIGVKKEVVDVKHLTNYIRTPKLGSSAFYQFLSTHNIVTVSTKTRPCLL</sequence>
<organism evidence="2 3">
    <name type="scientific">Kingdonia uniflora</name>
    <dbReference type="NCBI Taxonomy" id="39325"/>
    <lineage>
        <taxon>Eukaryota</taxon>
        <taxon>Viridiplantae</taxon>
        <taxon>Streptophyta</taxon>
        <taxon>Embryophyta</taxon>
        <taxon>Tracheophyta</taxon>
        <taxon>Spermatophyta</taxon>
        <taxon>Magnoliopsida</taxon>
        <taxon>Ranunculales</taxon>
        <taxon>Circaeasteraceae</taxon>
        <taxon>Kingdonia</taxon>
    </lineage>
</organism>
<gene>
    <name evidence="2" type="ORF">GIB67_035071</name>
</gene>
<comment type="caution">
    <text evidence="2">The sequence shown here is derived from an EMBL/GenBank/DDBJ whole genome shotgun (WGS) entry which is preliminary data.</text>
</comment>
<proteinExistence type="predicted"/>
<feature type="region of interest" description="Disordered" evidence="1">
    <location>
        <begin position="1"/>
        <end position="44"/>
    </location>
</feature>
<accession>A0A7J7L1R9</accession>
<dbReference type="Proteomes" id="UP000541444">
    <property type="component" value="Unassembled WGS sequence"/>
</dbReference>
<reference evidence="2 3" key="1">
    <citation type="journal article" date="2020" name="IScience">
        <title>Genome Sequencing of the Endangered Kingdonia uniflora (Circaeasteraceae, Ranunculales) Reveals Potential Mechanisms of Evolutionary Specialization.</title>
        <authorList>
            <person name="Sun Y."/>
            <person name="Deng T."/>
            <person name="Zhang A."/>
            <person name="Moore M.J."/>
            <person name="Landis J.B."/>
            <person name="Lin N."/>
            <person name="Zhang H."/>
            <person name="Zhang X."/>
            <person name="Huang J."/>
            <person name="Zhang X."/>
            <person name="Sun H."/>
            <person name="Wang H."/>
        </authorList>
    </citation>
    <scope>NUCLEOTIDE SEQUENCE [LARGE SCALE GENOMIC DNA]</scope>
    <source>
        <strain evidence="2">TB1705</strain>
        <tissue evidence="2">Leaf</tissue>
    </source>
</reference>